<dbReference type="Proteomes" id="UP000031561">
    <property type="component" value="Unassembled WGS sequence"/>
</dbReference>
<feature type="domain" description="CAAX prenyl protease 2/Lysostaphin resistance protein A-like" evidence="2">
    <location>
        <begin position="713"/>
        <end position="811"/>
    </location>
</feature>
<keyword evidence="4" id="KW-1185">Reference proteome</keyword>
<organism evidence="3 4">
    <name type="scientific">Lyngbya confervoides BDU141951</name>
    <dbReference type="NCBI Taxonomy" id="1574623"/>
    <lineage>
        <taxon>Bacteria</taxon>
        <taxon>Bacillati</taxon>
        <taxon>Cyanobacteriota</taxon>
        <taxon>Cyanophyceae</taxon>
        <taxon>Oscillatoriophycideae</taxon>
        <taxon>Oscillatoriales</taxon>
        <taxon>Microcoleaceae</taxon>
        <taxon>Lyngbya</taxon>
    </lineage>
</organism>
<dbReference type="EC" id="3.4.-.-" evidence="3"/>
<feature type="transmembrane region" description="Helical" evidence="1">
    <location>
        <begin position="746"/>
        <end position="764"/>
    </location>
</feature>
<dbReference type="Pfam" id="PF02517">
    <property type="entry name" value="Rce1-like"/>
    <property type="match status" value="1"/>
</dbReference>
<dbReference type="AlphaFoldDB" id="A0ABD4T945"/>
<keyword evidence="1" id="KW-0812">Transmembrane</keyword>
<reference evidence="3 4" key="1">
    <citation type="journal article" date="2015" name="Genome Announc.">
        <title>Draft Genome Sequence of Filamentous Marine Cyanobacterium Lyngbya confervoides Strain BDU141951.</title>
        <authorList>
            <person name="Chandrababunaidu M.M."/>
            <person name="Sen D."/>
            <person name="Tripathy S."/>
        </authorList>
    </citation>
    <scope>NUCLEOTIDE SEQUENCE [LARGE SCALE GENOMIC DNA]</scope>
    <source>
        <strain evidence="3 4">BDU141951</strain>
    </source>
</reference>
<keyword evidence="3" id="KW-0378">Hydrolase</keyword>
<sequence>MSQQLYAYFHRYRRSWAWGVLGWVGALAIALLVGLSAPAQPASNYALSQAAAVNQVAHYPIQPLPSSADYRPVGEWLGRLILPAAAEYDADPGDWAWLEIWHSPDPNLLGKTVKLTWQASPALETYLEKVTREVQLTQKAESFAAQGNIVPSRLNGRRAVGPLQSLAGARPQDDVAVKLAGQPQLITTGTVPVVTVALEPIQVTGREYSLVKILEPDTRRNRPRPEVCPGEPPCPTEYFQVQHFDPATKDFSGLVETIRIPQQPMLKDDRFSSNIRDLADSPAGREGWYIYGAVDRENMFTVQALKPRALFQVQPDEVILGETAGRNYIDRGNWRNSAARKGTLQRVLVSPTATGPEAATAAWQEGDYALVMHLFGGIGGENKELTPLGTVTGHFSFGLAQIAREPITQELQFNIHYQQIYAHNTGGIVSGTQDWTAYAGDMQRGWIGQRPFSDILVKLDEFEDLPLGETRLSLFEELLIQSQVMMARYRTGDGTGVATVTPATSCVQDSSQALYIAIAQIRHQAETDPNLVQWIANHPKDPNVQRIDRFAALGKDLTQALSPYGVVRSDWQNNAETLAGVNARGNQLANRSGLVAGIFSWRSMMPRWAQDDLALIFLKNDADLWFLRTNQLGGFDPSIAPIPPTALFGLIPGVSRVALRLARSFAVPLSGPWVGAVLLSLGMIAIGLLPFGLKSGYLQGQIARTPPLRGLINGVKLFLFPALAEEIVFRVMLLPHPTEGISPASWLAWAALSIGLFVIYHWGLSQVRPEAGEALRDRRFLLMVVWFGLILTLLYGFTGSLWAVTVVHWVVVLGWIYGFGGYQRLQGMERQLS</sequence>
<dbReference type="GO" id="GO:0006508">
    <property type="term" value="P:proteolysis"/>
    <property type="evidence" value="ECO:0007669"/>
    <property type="project" value="UniProtKB-KW"/>
</dbReference>
<comment type="caution">
    <text evidence="3">The sequence shown here is derived from an EMBL/GenBank/DDBJ whole genome shotgun (WGS) entry which is preliminary data.</text>
</comment>
<evidence type="ECO:0000313" key="3">
    <source>
        <dbReference type="EMBL" id="MCM1984968.1"/>
    </source>
</evidence>
<keyword evidence="3" id="KW-0614">Plasmid</keyword>
<dbReference type="RefSeq" id="WP_166283398.1">
    <property type="nucleotide sequence ID" value="NZ_JTHE03000108.1"/>
</dbReference>
<protein>
    <submittedName>
        <fullName evidence="3">CPBP family glutamic-type intramembrane protease</fullName>
        <ecNumber evidence="3">3.4.-.-</ecNumber>
    </submittedName>
</protein>
<dbReference type="GO" id="GO:0080120">
    <property type="term" value="P:CAAX-box protein maturation"/>
    <property type="evidence" value="ECO:0007669"/>
    <property type="project" value="UniProtKB-ARBA"/>
</dbReference>
<keyword evidence="3" id="KW-0645">Protease</keyword>
<accession>A0ABD4T945</accession>
<geneLocation type="plasmid" evidence="3">
    <name>unnamed23</name>
</geneLocation>
<keyword evidence="1" id="KW-0472">Membrane</keyword>
<feature type="transmembrane region" description="Helical" evidence="1">
    <location>
        <begin position="803"/>
        <end position="822"/>
    </location>
</feature>
<feature type="transmembrane region" description="Helical" evidence="1">
    <location>
        <begin position="714"/>
        <end position="734"/>
    </location>
</feature>
<evidence type="ECO:0000313" key="4">
    <source>
        <dbReference type="Proteomes" id="UP000031561"/>
    </source>
</evidence>
<dbReference type="EMBL" id="JTHE03000108">
    <property type="protein sequence ID" value="MCM1984968.1"/>
    <property type="molecule type" value="Genomic_DNA"/>
</dbReference>
<keyword evidence="1" id="KW-1133">Transmembrane helix</keyword>
<dbReference type="GO" id="GO:0004175">
    <property type="term" value="F:endopeptidase activity"/>
    <property type="evidence" value="ECO:0007669"/>
    <property type="project" value="UniProtKB-ARBA"/>
</dbReference>
<feature type="transmembrane region" description="Helical" evidence="1">
    <location>
        <begin position="780"/>
        <end position="797"/>
    </location>
</feature>
<name>A0ABD4T945_9CYAN</name>
<proteinExistence type="predicted"/>
<evidence type="ECO:0000259" key="2">
    <source>
        <dbReference type="Pfam" id="PF02517"/>
    </source>
</evidence>
<feature type="transmembrane region" description="Helical" evidence="1">
    <location>
        <begin position="673"/>
        <end position="693"/>
    </location>
</feature>
<gene>
    <name evidence="3" type="ORF">QQ91_0019285</name>
</gene>
<dbReference type="InterPro" id="IPR003675">
    <property type="entry name" value="Rce1/LyrA-like_dom"/>
</dbReference>
<evidence type="ECO:0000256" key="1">
    <source>
        <dbReference type="SAM" id="Phobius"/>
    </source>
</evidence>